<keyword evidence="3" id="KW-1185">Reference proteome</keyword>
<comment type="caution">
    <text evidence="2">The sequence shown here is derived from an EMBL/GenBank/DDBJ whole genome shotgun (WGS) entry which is preliminary data.</text>
</comment>
<reference evidence="2" key="1">
    <citation type="journal article" date="2023" name="IScience">
        <title>Live-bearing cockroach genome reveals convergent evolutionary mechanisms linked to viviparity in insects and beyond.</title>
        <authorList>
            <person name="Fouks B."/>
            <person name="Harrison M.C."/>
            <person name="Mikhailova A.A."/>
            <person name="Marchal E."/>
            <person name="English S."/>
            <person name="Carruthers M."/>
            <person name="Jennings E.C."/>
            <person name="Chiamaka E.L."/>
            <person name="Frigard R.A."/>
            <person name="Pippel M."/>
            <person name="Attardo G.M."/>
            <person name="Benoit J.B."/>
            <person name="Bornberg-Bauer E."/>
            <person name="Tobe S.S."/>
        </authorList>
    </citation>
    <scope>NUCLEOTIDE SEQUENCE</scope>
    <source>
        <strain evidence="2">Stay&amp;Tobe</strain>
    </source>
</reference>
<accession>A0AAD8ALQ1</accession>
<gene>
    <name evidence="2" type="ORF">L9F63_000423</name>
</gene>
<feature type="transmembrane region" description="Helical" evidence="1">
    <location>
        <begin position="70"/>
        <end position="94"/>
    </location>
</feature>
<reference evidence="2" key="2">
    <citation type="submission" date="2023-05" db="EMBL/GenBank/DDBJ databases">
        <authorList>
            <person name="Fouks B."/>
        </authorList>
    </citation>
    <scope>NUCLEOTIDE SEQUENCE</scope>
    <source>
        <strain evidence="2">Stay&amp;Tobe</strain>
        <tissue evidence="2">Testes</tissue>
    </source>
</reference>
<keyword evidence="1" id="KW-0812">Transmembrane</keyword>
<dbReference type="Proteomes" id="UP001233999">
    <property type="component" value="Unassembled WGS sequence"/>
</dbReference>
<organism evidence="2 3">
    <name type="scientific">Diploptera punctata</name>
    <name type="common">Pacific beetle cockroach</name>
    <dbReference type="NCBI Taxonomy" id="6984"/>
    <lineage>
        <taxon>Eukaryota</taxon>
        <taxon>Metazoa</taxon>
        <taxon>Ecdysozoa</taxon>
        <taxon>Arthropoda</taxon>
        <taxon>Hexapoda</taxon>
        <taxon>Insecta</taxon>
        <taxon>Pterygota</taxon>
        <taxon>Neoptera</taxon>
        <taxon>Polyneoptera</taxon>
        <taxon>Dictyoptera</taxon>
        <taxon>Blattodea</taxon>
        <taxon>Blaberoidea</taxon>
        <taxon>Blaberidae</taxon>
        <taxon>Diplopterinae</taxon>
        <taxon>Diploptera</taxon>
    </lineage>
</organism>
<evidence type="ECO:0000313" key="3">
    <source>
        <dbReference type="Proteomes" id="UP001233999"/>
    </source>
</evidence>
<evidence type="ECO:0000313" key="2">
    <source>
        <dbReference type="EMBL" id="KAJ9601399.1"/>
    </source>
</evidence>
<evidence type="ECO:0000256" key="1">
    <source>
        <dbReference type="SAM" id="Phobius"/>
    </source>
</evidence>
<proteinExistence type="predicted"/>
<feature type="non-terminal residue" evidence="2">
    <location>
        <position position="1"/>
    </location>
</feature>
<protein>
    <submittedName>
        <fullName evidence="2">Uncharacterized protein</fullName>
    </submittedName>
</protein>
<name>A0AAD8ALQ1_DIPPU</name>
<dbReference type="EMBL" id="JASPKZ010000018">
    <property type="protein sequence ID" value="KAJ9601399.1"/>
    <property type="molecule type" value="Genomic_DNA"/>
</dbReference>
<dbReference type="AlphaFoldDB" id="A0AAD8ALQ1"/>
<keyword evidence="1" id="KW-0472">Membrane</keyword>
<feature type="non-terminal residue" evidence="2">
    <location>
        <position position="103"/>
    </location>
</feature>
<sequence length="103" mass="12290">CVKISSQSTDFFSSFASINIRRLIFYMHNVSEVTIHLYENICPNLTNYSISYSYNSLSNYSHDNLRRNQIVSLTFLCIFLPNYWVLKIGMRLIFAYNWYNFVM</sequence>
<keyword evidence="1" id="KW-1133">Transmembrane helix</keyword>